<keyword evidence="5" id="KW-1185">Reference proteome</keyword>
<evidence type="ECO:0000256" key="2">
    <source>
        <dbReference type="ARBA" id="ARBA00023315"/>
    </source>
</evidence>
<dbReference type="InterPro" id="IPR000182">
    <property type="entry name" value="GNAT_dom"/>
</dbReference>
<dbReference type="RefSeq" id="WP_230436832.1">
    <property type="nucleotide sequence ID" value="NZ_JAFFQI010000200.1"/>
</dbReference>
<feature type="domain" description="N-acetyltransferase" evidence="3">
    <location>
        <begin position="1"/>
        <end position="154"/>
    </location>
</feature>
<reference evidence="4" key="1">
    <citation type="submission" date="2021-02" db="EMBL/GenBank/DDBJ databases">
        <title>Copper resistance gene diversity in local Xanthomonas species at agrochemical polluted sites in Trinidad, Trinidad and Tobago.</title>
        <authorList>
            <person name="Ramnarine S.D.B.J."/>
            <person name="Ramsubhag A."/>
            <person name="Jayaraman J."/>
        </authorList>
    </citation>
    <scope>NUCLEOTIDE SEQUENCE</scope>
    <source>
        <strain evidence="4">CaNP6A</strain>
    </source>
</reference>
<dbReference type="SUPFAM" id="SSF55729">
    <property type="entry name" value="Acyl-CoA N-acyltransferases (Nat)"/>
    <property type="match status" value="1"/>
</dbReference>
<dbReference type="Gene3D" id="3.40.630.30">
    <property type="match status" value="1"/>
</dbReference>
<evidence type="ECO:0000313" key="4">
    <source>
        <dbReference type="EMBL" id="MCD0268728.1"/>
    </source>
</evidence>
<keyword evidence="2" id="KW-0012">Acyltransferase</keyword>
<dbReference type="InterPro" id="IPR016181">
    <property type="entry name" value="Acyl_CoA_acyltransferase"/>
</dbReference>
<evidence type="ECO:0000259" key="3">
    <source>
        <dbReference type="PROSITE" id="PS51186"/>
    </source>
</evidence>
<dbReference type="InterPro" id="IPR050832">
    <property type="entry name" value="Bact_Acetyltransf"/>
</dbReference>
<sequence length="158" mass="17587">MRIARVAEAPEHLPAIARAHVQAFGRWSPDWNVAEALNQLRSHAHGDAMATTWVALDGAQWLGSVSLLHADDAIDRQWSPRLASLYVRPQARRHGVGQALVARCVRAAADLRVGRLYLYCLPELAPFYRRLGWQIHTELVLGPMQVVVMCIAPQETAP</sequence>
<protein>
    <submittedName>
        <fullName evidence="4">GNAT family N-acetyltransferase</fullName>
    </submittedName>
</protein>
<accession>A0ABS8P0L4</accession>
<dbReference type="Proteomes" id="UP001430396">
    <property type="component" value="Unassembled WGS sequence"/>
</dbReference>
<name>A0ABS8P0L4_9XANT</name>
<dbReference type="Pfam" id="PF13508">
    <property type="entry name" value="Acetyltransf_7"/>
    <property type="match status" value="1"/>
</dbReference>
<evidence type="ECO:0000313" key="5">
    <source>
        <dbReference type="Proteomes" id="UP001430396"/>
    </source>
</evidence>
<dbReference type="CDD" id="cd04301">
    <property type="entry name" value="NAT_SF"/>
    <property type="match status" value="1"/>
</dbReference>
<dbReference type="PANTHER" id="PTHR43877">
    <property type="entry name" value="AMINOALKYLPHOSPHONATE N-ACETYLTRANSFERASE-RELATED-RELATED"/>
    <property type="match status" value="1"/>
</dbReference>
<proteinExistence type="predicted"/>
<organism evidence="4 5">
    <name type="scientific">Xanthomonas melonis</name>
    <dbReference type="NCBI Taxonomy" id="56456"/>
    <lineage>
        <taxon>Bacteria</taxon>
        <taxon>Pseudomonadati</taxon>
        <taxon>Pseudomonadota</taxon>
        <taxon>Gammaproteobacteria</taxon>
        <taxon>Lysobacterales</taxon>
        <taxon>Lysobacteraceae</taxon>
        <taxon>Xanthomonas</taxon>
    </lineage>
</organism>
<dbReference type="PROSITE" id="PS51186">
    <property type="entry name" value="GNAT"/>
    <property type="match status" value="1"/>
</dbReference>
<comment type="caution">
    <text evidence="4">The sequence shown here is derived from an EMBL/GenBank/DDBJ whole genome shotgun (WGS) entry which is preliminary data.</text>
</comment>
<gene>
    <name evidence="4" type="ORF">JWH11_20260</name>
</gene>
<dbReference type="EMBL" id="JAFFQI010000200">
    <property type="protein sequence ID" value="MCD0268728.1"/>
    <property type="molecule type" value="Genomic_DNA"/>
</dbReference>
<keyword evidence="1" id="KW-0808">Transferase</keyword>
<evidence type="ECO:0000256" key="1">
    <source>
        <dbReference type="ARBA" id="ARBA00022679"/>
    </source>
</evidence>